<dbReference type="Pfam" id="PF21018">
    <property type="entry name" value="BipA_C"/>
    <property type="match status" value="1"/>
</dbReference>
<protein>
    <recommendedName>
        <fullName evidence="3">Large ribosomal subunit assembly factor BipA</fullName>
        <ecNumber evidence="3">3.6.5.-</ecNumber>
    </recommendedName>
    <alternativeName>
        <fullName evidence="3">GTP-binding protein BipA</fullName>
    </alternativeName>
</protein>
<feature type="binding site" evidence="3">
    <location>
        <begin position="156"/>
        <end position="159"/>
    </location>
    <ligand>
        <name>GTP</name>
        <dbReference type="ChEBI" id="CHEBI:37565"/>
    </ligand>
</feature>
<comment type="caution">
    <text evidence="5">The sequence shown here is derived from an EMBL/GenBank/DDBJ whole genome shotgun (WGS) entry which is preliminary data.</text>
</comment>
<evidence type="ECO:0000313" key="6">
    <source>
        <dbReference type="Proteomes" id="UP000320176"/>
    </source>
</evidence>
<dbReference type="CDD" id="cd01891">
    <property type="entry name" value="TypA_BipA"/>
    <property type="match status" value="1"/>
</dbReference>
<dbReference type="InterPro" id="IPR047041">
    <property type="entry name" value="BipA_GTP-bd_dom"/>
</dbReference>
<dbReference type="AlphaFoldDB" id="A0A5C6B2A4"/>
<dbReference type="Gene3D" id="3.30.70.240">
    <property type="match status" value="1"/>
</dbReference>
<dbReference type="InterPro" id="IPR027417">
    <property type="entry name" value="P-loop_NTPase"/>
</dbReference>
<dbReference type="InterPro" id="IPR000640">
    <property type="entry name" value="EFG_V-like"/>
</dbReference>
<dbReference type="Gene3D" id="3.40.50.300">
    <property type="entry name" value="P-loop containing nucleotide triphosphate hydrolases"/>
    <property type="match status" value="1"/>
</dbReference>
<dbReference type="PANTHER" id="PTHR42908">
    <property type="entry name" value="TRANSLATION ELONGATION FACTOR-RELATED"/>
    <property type="match status" value="1"/>
</dbReference>
<evidence type="ECO:0000259" key="4">
    <source>
        <dbReference type="PROSITE" id="PS51722"/>
    </source>
</evidence>
<dbReference type="FunFam" id="2.40.30.10:FF:000016">
    <property type="entry name" value="GTP-binding protein TypA"/>
    <property type="match status" value="1"/>
</dbReference>
<keyword evidence="1 3" id="KW-0342">GTP-binding</keyword>
<dbReference type="FunFam" id="3.40.50.300:FF:000055">
    <property type="entry name" value="GTP-binding protein TypA"/>
    <property type="match status" value="1"/>
</dbReference>
<proteinExistence type="inferred from homology"/>
<keyword evidence="3" id="KW-0699">rRNA-binding</keyword>
<dbReference type="OrthoDB" id="9804431at2"/>
<dbReference type="CDD" id="cd03710">
    <property type="entry name" value="BipA_TypA_C"/>
    <property type="match status" value="1"/>
</dbReference>
<dbReference type="Gene3D" id="2.40.50.250">
    <property type="entry name" value="bipa protein"/>
    <property type="match status" value="1"/>
</dbReference>
<dbReference type="InterPro" id="IPR035651">
    <property type="entry name" value="BipA_V"/>
</dbReference>
<dbReference type="CDD" id="cd16263">
    <property type="entry name" value="BipA_III"/>
    <property type="match status" value="1"/>
</dbReference>
<sequence length="630" mass="69790">MAWEFGQIRAFAGRVVPLQLTETKKEIVRRPDIRNVVIIAHVDHGKTTLVDCLLRQSGQFRDTELKGERILDSNDLERERGITILSKNIAIPYRGVKINLIDTPGHADFGGEVERVVTMADGCLLLVDAAEGPMPQTRFVLEKALAAGVKPIVVVNKVDRPDGRPSEALDEGLELLAELGGEDQLDSVGFVFASAKEGYATTDPAVRTADMRPLLDLLVDHLPGPAIEADAPLRMMVTTLDWSEYVGRIAIGRITGGEIRPGQAIDLWGRDGKRKTKIAGLHVFDKLGRVPTEMASAGDLVAIEGLDDVEIGDTICAPDQGKPFKRLTVDEPTLEMVFSVNSSPMAGREGKYVTTRQIKGRLEKELERNVALRVEMIPGTEAYAVKGRGVLHLAILIETMRREGYELSVGKPRVIFKKIDGKDHEPFETLRVEVPTEAMGPVMELVGHRRGQLEELAQRGEYSLLKFLIPSRGLIGLRTRLLNATRGTAVIHHRFESYRPVEGDVPCRANGVLISMLGGKTMPFALFALQDRSDLFVPAGVEVYEGMIVGENVRDNDMTVNPCREKKLTNMRASGSDENVILKPPRDMSLEAALEYIEDDELVEVTPQSIRLRKILMKEADRRRVGRNQR</sequence>
<dbReference type="Proteomes" id="UP000320176">
    <property type="component" value="Unassembled WGS sequence"/>
</dbReference>
<keyword evidence="3" id="KW-0378">Hydrolase</keyword>
<dbReference type="InterPro" id="IPR006298">
    <property type="entry name" value="BipA"/>
</dbReference>
<evidence type="ECO:0000256" key="1">
    <source>
        <dbReference type="ARBA" id="ARBA00023134"/>
    </source>
</evidence>
<dbReference type="InterPro" id="IPR042116">
    <property type="entry name" value="TypA/BipA_C"/>
</dbReference>
<dbReference type="InterPro" id="IPR031157">
    <property type="entry name" value="G_TR_CS"/>
</dbReference>
<dbReference type="Pfam" id="PF00679">
    <property type="entry name" value="EFG_C"/>
    <property type="match status" value="1"/>
</dbReference>
<dbReference type="Pfam" id="PF00009">
    <property type="entry name" value="GTP_EFTU"/>
    <property type="match status" value="1"/>
</dbReference>
<keyword evidence="3" id="KW-0690">Ribosome biogenesis</keyword>
<dbReference type="InterPro" id="IPR009000">
    <property type="entry name" value="Transl_B-barrel_sf"/>
</dbReference>
<organism evidence="5 6">
    <name type="scientific">Stieleria varia</name>
    <dbReference type="NCBI Taxonomy" id="2528005"/>
    <lineage>
        <taxon>Bacteria</taxon>
        <taxon>Pseudomonadati</taxon>
        <taxon>Planctomycetota</taxon>
        <taxon>Planctomycetia</taxon>
        <taxon>Pirellulales</taxon>
        <taxon>Pirellulaceae</taxon>
        <taxon>Stieleria</taxon>
    </lineage>
</organism>
<dbReference type="GO" id="GO:0019843">
    <property type="term" value="F:rRNA binding"/>
    <property type="evidence" value="ECO:0007669"/>
    <property type="project" value="UniProtKB-KW"/>
</dbReference>
<keyword evidence="6" id="KW-1185">Reference proteome</keyword>
<dbReference type="Gene3D" id="3.30.70.870">
    <property type="entry name" value="Elongation Factor G (Translational Gtpase), domain 3"/>
    <property type="match status" value="1"/>
</dbReference>
<dbReference type="GO" id="GO:1990904">
    <property type="term" value="C:ribonucleoprotein complex"/>
    <property type="evidence" value="ECO:0007669"/>
    <property type="project" value="TreeGrafter"/>
</dbReference>
<comment type="subcellular location">
    <subcellularLocation>
        <location evidence="3">Cytoplasm</location>
    </subcellularLocation>
    <text evidence="3">Binds to ribosomes.</text>
</comment>
<dbReference type="PROSITE" id="PS51722">
    <property type="entry name" value="G_TR_2"/>
    <property type="match status" value="1"/>
</dbReference>
<evidence type="ECO:0000313" key="5">
    <source>
        <dbReference type="EMBL" id="TWU05701.1"/>
    </source>
</evidence>
<dbReference type="SUPFAM" id="SSF54980">
    <property type="entry name" value="EF-G C-terminal domain-like"/>
    <property type="match status" value="2"/>
</dbReference>
<evidence type="ECO:0000256" key="3">
    <source>
        <dbReference type="HAMAP-Rule" id="MF_00849"/>
    </source>
</evidence>
<accession>A0A5C6B2A4</accession>
<dbReference type="InterPro" id="IPR005225">
    <property type="entry name" value="Small_GTP-bd"/>
</dbReference>
<dbReference type="NCBIfam" id="TIGR01394">
    <property type="entry name" value="TypA_BipA"/>
    <property type="match status" value="1"/>
</dbReference>
<dbReference type="GO" id="GO:0003924">
    <property type="term" value="F:GTPase activity"/>
    <property type="evidence" value="ECO:0007669"/>
    <property type="project" value="UniProtKB-UniRule"/>
</dbReference>
<dbReference type="SUPFAM" id="SSF52540">
    <property type="entry name" value="P-loop containing nucleoside triphosphate hydrolases"/>
    <property type="match status" value="1"/>
</dbReference>
<reference evidence="5 6" key="1">
    <citation type="submission" date="2019-02" db="EMBL/GenBank/DDBJ databases">
        <title>Deep-cultivation of Planctomycetes and their phenomic and genomic characterization uncovers novel biology.</title>
        <authorList>
            <person name="Wiegand S."/>
            <person name="Jogler M."/>
            <person name="Boedeker C."/>
            <person name="Pinto D."/>
            <person name="Vollmers J."/>
            <person name="Rivas-Marin E."/>
            <person name="Kohn T."/>
            <person name="Peeters S.H."/>
            <person name="Heuer A."/>
            <person name="Rast P."/>
            <person name="Oberbeckmann S."/>
            <person name="Bunk B."/>
            <person name="Jeske O."/>
            <person name="Meyerdierks A."/>
            <person name="Storesund J.E."/>
            <person name="Kallscheuer N."/>
            <person name="Luecker S."/>
            <person name="Lage O.M."/>
            <person name="Pohl T."/>
            <person name="Merkel B.J."/>
            <person name="Hornburger P."/>
            <person name="Mueller R.-W."/>
            <person name="Bruemmer F."/>
            <person name="Labrenz M."/>
            <person name="Spormann A.M."/>
            <person name="Op Den Camp H."/>
            <person name="Overmann J."/>
            <person name="Amann R."/>
            <person name="Jetten M.S.M."/>
            <person name="Mascher T."/>
            <person name="Medema M.H."/>
            <person name="Devos D.P."/>
            <person name="Kaster A.-K."/>
            <person name="Ovreas L."/>
            <person name="Rohde M."/>
            <person name="Galperin M.Y."/>
            <person name="Jogler C."/>
        </authorList>
    </citation>
    <scope>NUCLEOTIDE SEQUENCE [LARGE SCALE GENOMIC DNA]</scope>
    <source>
        <strain evidence="5 6">Pla52n</strain>
    </source>
</reference>
<feature type="domain" description="Tr-type G" evidence="4">
    <location>
        <begin position="31"/>
        <end position="226"/>
    </location>
</feature>
<dbReference type="GO" id="GO:0043022">
    <property type="term" value="F:ribosome binding"/>
    <property type="evidence" value="ECO:0007669"/>
    <property type="project" value="UniProtKB-UniRule"/>
</dbReference>
<dbReference type="InterPro" id="IPR047042">
    <property type="entry name" value="BipA_II"/>
</dbReference>
<dbReference type="GO" id="GO:0000049">
    <property type="term" value="F:tRNA binding"/>
    <property type="evidence" value="ECO:0007669"/>
    <property type="project" value="UniProtKB-KW"/>
</dbReference>
<gene>
    <name evidence="5" type="primary">typA</name>
    <name evidence="3" type="synonym">bipA</name>
    <name evidence="5" type="ORF">Pla52n_14160</name>
</gene>
<comment type="function">
    <text evidence="3">A 50S ribosomal subunit assembly protein with GTPase activity, required for 50S subunit assembly at low temperatures, may also play a role in translation. Binds GTP and analogs. Binds the 70S ribosome between the 30S and 50S subunits, in a similar position as ribosome-bound EF-G; it contacts a number of ribosomal proteins, both rRNAs and the A-site tRNA.</text>
</comment>
<dbReference type="InterPro" id="IPR004161">
    <property type="entry name" value="EFTu-like_2"/>
</dbReference>
<comment type="subunit">
    <text evidence="3">Monomer.</text>
</comment>
<dbReference type="CDD" id="cd03691">
    <property type="entry name" value="BipA_TypA_II"/>
    <property type="match status" value="1"/>
</dbReference>
<dbReference type="GO" id="GO:0010467">
    <property type="term" value="P:gene expression"/>
    <property type="evidence" value="ECO:0007669"/>
    <property type="project" value="UniProtKB-ARBA"/>
</dbReference>
<dbReference type="FunFam" id="3.30.70.240:FF:000002">
    <property type="entry name" value="GTP-binding protein TypA"/>
    <property type="match status" value="1"/>
</dbReference>
<dbReference type="EMBL" id="SJPN01000002">
    <property type="protein sequence ID" value="TWU05701.1"/>
    <property type="molecule type" value="Genomic_DNA"/>
</dbReference>
<dbReference type="PRINTS" id="PR00315">
    <property type="entry name" value="ELONGATNFCT"/>
</dbReference>
<dbReference type="HAMAP" id="MF_00849">
    <property type="entry name" value="BipA"/>
    <property type="match status" value="1"/>
</dbReference>
<comment type="catalytic activity">
    <reaction evidence="2 3">
        <text>GTP + H2O = GDP + phosphate + H(+)</text>
        <dbReference type="Rhea" id="RHEA:19669"/>
        <dbReference type="ChEBI" id="CHEBI:15377"/>
        <dbReference type="ChEBI" id="CHEBI:15378"/>
        <dbReference type="ChEBI" id="CHEBI:37565"/>
        <dbReference type="ChEBI" id="CHEBI:43474"/>
        <dbReference type="ChEBI" id="CHEBI:58189"/>
    </reaction>
</comment>
<dbReference type="SUPFAM" id="SSF50447">
    <property type="entry name" value="Translation proteins"/>
    <property type="match status" value="1"/>
</dbReference>
<keyword evidence="3" id="KW-0963">Cytoplasm</keyword>
<dbReference type="PROSITE" id="PS00301">
    <property type="entry name" value="G_TR_1"/>
    <property type="match status" value="1"/>
</dbReference>
<dbReference type="GO" id="GO:0005525">
    <property type="term" value="F:GTP binding"/>
    <property type="evidence" value="ECO:0007669"/>
    <property type="project" value="UniProtKB-UniRule"/>
</dbReference>
<dbReference type="FunFam" id="3.30.70.870:FF:000003">
    <property type="entry name" value="GTP-binding protein TypA"/>
    <property type="match status" value="1"/>
</dbReference>
<name>A0A5C6B2A4_9BACT</name>
<comment type="similarity">
    <text evidence="3">Belongs to the TRAFAC class translation factor GTPase superfamily. Classic translation factor GTPase family. BipA subfamily.</text>
</comment>
<dbReference type="EC" id="3.6.5.-" evidence="3"/>
<dbReference type="InterPro" id="IPR000795">
    <property type="entry name" value="T_Tr_GTP-bd_dom"/>
</dbReference>
<dbReference type="PANTHER" id="PTHR42908:SF8">
    <property type="entry name" value="TR-TYPE G DOMAIN-CONTAINING PROTEIN"/>
    <property type="match status" value="1"/>
</dbReference>
<dbReference type="InterPro" id="IPR047043">
    <property type="entry name" value="BipA_III"/>
</dbReference>
<feature type="binding site" evidence="3">
    <location>
        <begin position="43"/>
        <end position="48"/>
    </location>
    <ligand>
        <name>GTP</name>
        <dbReference type="ChEBI" id="CHEBI:37565"/>
    </ligand>
</feature>
<keyword evidence="3" id="KW-0547">Nucleotide-binding</keyword>
<dbReference type="NCBIfam" id="TIGR00231">
    <property type="entry name" value="small_GTP"/>
    <property type="match status" value="1"/>
</dbReference>
<dbReference type="Gene3D" id="2.40.30.10">
    <property type="entry name" value="Translation factors"/>
    <property type="match status" value="1"/>
</dbReference>
<dbReference type="SMART" id="SM00838">
    <property type="entry name" value="EFG_C"/>
    <property type="match status" value="1"/>
</dbReference>
<dbReference type="GO" id="GO:0005829">
    <property type="term" value="C:cytosol"/>
    <property type="evidence" value="ECO:0007669"/>
    <property type="project" value="TreeGrafter"/>
</dbReference>
<dbReference type="Pfam" id="PF03144">
    <property type="entry name" value="GTP_EFTU_D2"/>
    <property type="match status" value="1"/>
</dbReference>
<dbReference type="InterPro" id="IPR048876">
    <property type="entry name" value="BipA_C"/>
</dbReference>
<dbReference type="GO" id="GO:0000027">
    <property type="term" value="P:ribosomal large subunit assembly"/>
    <property type="evidence" value="ECO:0007669"/>
    <property type="project" value="UniProtKB-UniRule"/>
</dbReference>
<evidence type="ECO:0000256" key="2">
    <source>
        <dbReference type="ARBA" id="ARBA00048548"/>
    </source>
</evidence>
<keyword evidence="3" id="KW-0820">tRNA-binding</keyword>
<dbReference type="InterPro" id="IPR035647">
    <property type="entry name" value="EFG_III/V"/>
</dbReference>
<keyword evidence="3" id="KW-0694">RNA-binding</keyword>
<dbReference type="FunFam" id="2.40.50.250:FF:000001">
    <property type="entry name" value="GTP-binding protein TypA"/>
    <property type="match status" value="1"/>
</dbReference>
<dbReference type="GO" id="GO:0009409">
    <property type="term" value="P:response to cold"/>
    <property type="evidence" value="ECO:0007669"/>
    <property type="project" value="UniProtKB-ARBA"/>
</dbReference>